<evidence type="ECO:0000256" key="4">
    <source>
        <dbReference type="ARBA" id="ARBA00022989"/>
    </source>
</evidence>
<evidence type="ECO:0000256" key="6">
    <source>
        <dbReference type="SAM" id="Phobius"/>
    </source>
</evidence>
<dbReference type="PANTHER" id="PTHR43461">
    <property type="entry name" value="TRANSMEMBRANE PROTEIN 256"/>
    <property type="match status" value="1"/>
</dbReference>
<proteinExistence type="inferred from homology"/>
<dbReference type="Proteomes" id="UP000251075">
    <property type="component" value="Unassembled WGS sequence"/>
</dbReference>
<keyword evidence="5 6" id="KW-0472">Membrane</keyword>
<comment type="caution">
    <text evidence="7">The sequence shown here is derived from an EMBL/GenBank/DDBJ whole genome shotgun (WGS) entry which is preliminary data.</text>
</comment>
<keyword evidence="3 6" id="KW-0812">Transmembrane</keyword>
<dbReference type="EMBL" id="PGTO01000006">
    <property type="protein sequence ID" value="RAU22025.1"/>
    <property type="molecule type" value="Genomic_DNA"/>
</dbReference>
<feature type="transmembrane region" description="Helical" evidence="6">
    <location>
        <begin position="124"/>
        <end position="144"/>
    </location>
</feature>
<reference evidence="7 8" key="1">
    <citation type="submission" date="2017-11" db="EMBL/GenBank/DDBJ databases">
        <title>Draft genome sequence of magnetotactic bacterium Magnetospirillum kuznetsovii LBB-42.</title>
        <authorList>
            <person name="Grouzdev D.S."/>
            <person name="Rysina M.S."/>
            <person name="Baslerov R.V."/>
            <person name="Koziaeva V."/>
        </authorList>
    </citation>
    <scope>NUCLEOTIDE SEQUENCE [LARGE SCALE GENOMIC DNA]</scope>
    <source>
        <strain evidence="7 8">LBB-42</strain>
    </source>
</reference>
<evidence type="ECO:0000256" key="3">
    <source>
        <dbReference type="ARBA" id="ARBA00022692"/>
    </source>
</evidence>
<dbReference type="GO" id="GO:0016020">
    <property type="term" value="C:membrane"/>
    <property type="evidence" value="ECO:0007669"/>
    <property type="project" value="UniProtKB-SubCell"/>
</dbReference>
<dbReference type="PANTHER" id="PTHR43461:SF1">
    <property type="entry name" value="TRANSMEMBRANE PROTEIN 256"/>
    <property type="match status" value="1"/>
</dbReference>
<dbReference type="InterPro" id="IPR006696">
    <property type="entry name" value="DUF423"/>
</dbReference>
<accession>A0A364NYP1</accession>
<dbReference type="OrthoDB" id="9802121at2"/>
<keyword evidence="8" id="KW-1185">Reference proteome</keyword>
<sequence>MAEAHCSLSSWWRVVVIISARPAFGSRSIPMRPWILLAGINGALAIGLAAYGAHGVDAAAVPLMEKASLFQLIHAAALASLDRWDRPGTVSARAAGMLWVIGVALFSGSLYAKAMMVPLPLPMVTPAGGVSLLLGWVALAASAIGKRSDPTV</sequence>
<evidence type="ECO:0000256" key="5">
    <source>
        <dbReference type="ARBA" id="ARBA00023136"/>
    </source>
</evidence>
<comment type="similarity">
    <text evidence="2">Belongs to the UPF0382 family.</text>
</comment>
<feature type="transmembrane region" description="Helical" evidence="6">
    <location>
        <begin position="93"/>
        <end position="112"/>
    </location>
</feature>
<keyword evidence="4 6" id="KW-1133">Transmembrane helix</keyword>
<dbReference type="AlphaFoldDB" id="A0A364NYP1"/>
<feature type="transmembrane region" description="Helical" evidence="6">
    <location>
        <begin position="34"/>
        <end position="53"/>
    </location>
</feature>
<evidence type="ECO:0000313" key="8">
    <source>
        <dbReference type="Proteomes" id="UP000251075"/>
    </source>
</evidence>
<dbReference type="Pfam" id="PF04241">
    <property type="entry name" value="DUF423"/>
    <property type="match status" value="1"/>
</dbReference>
<protein>
    <submittedName>
        <fullName evidence="7">DUF423 domain-containing protein</fullName>
    </submittedName>
</protein>
<comment type="subcellular location">
    <subcellularLocation>
        <location evidence="1">Membrane</location>
        <topology evidence="1">Multi-pass membrane protein</topology>
    </subcellularLocation>
</comment>
<gene>
    <name evidence="7" type="ORF">CU669_10025</name>
</gene>
<organism evidence="7 8">
    <name type="scientific">Paramagnetospirillum kuznetsovii</name>
    <dbReference type="NCBI Taxonomy" id="2053833"/>
    <lineage>
        <taxon>Bacteria</taxon>
        <taxon>Pseudomonadati</taxon>
        <taxon>Pseudomonadota</taxon>
        <taxon>Alphaproteobacteria</taxon>
        <taxon>Rhodospirillales</taxon>
        <taxon>Magnetospirillaceae</taxon>
        <taxon>Paramagnetospirillum</taxon>
    </lineage>
</organism>
<evidence type="ECO:0000256" key="2">
    <source>
        <dbReference type="ARBA" id="ARBA00009694"/>
    </source>
</evidence>
<evidence type="ECO:0000256" key="1">
    <source>
        <dbReference type="ARBA" id="ARBA00004141"/>
    </source>
</evidence>
<evidence type="ECO:0000313" key="7">
    <source>
        <dbReference type="EMBL" id="RAU22025.1"/>
    </source>
</evidence>
<name>A0A364NYP1_9PROT</name>